<evidence type="ECO:0000313" key="2">
    <source>
        <dbReference type="Proteomes" id="UP000248330"/>
    </source>
</evidence>
<dbReference type="InterPro" id="IPR010869">
    <property type="entry name" value="DUF1501"/>
</dbReference>
<name>A0A318E7H4_9GAMM</name>
<dbReference type="OrthoDB" id="9779968at2"/>
<accession>A0A318E7H4</accession>
<keyword evidence="2" id="KW-1185">Reference proteome</keyword>
<evidence type="ECO:0000313" key="1">
    <source>
        <dbReference type="EMBL" id="PXV64596.1"/>
    </source>
</evidence>
<gene>
    <name evidence="1" type="ORF">C8D93_11246</name>
</gene>
<proteinExistence type="predicted"/>
<dbReference type="PANTHER" id="PTHR43737">
    <property type="entry name" value="BLL7424 PROTEIN"/>
    <property type="match status" value="1"/>
</dbReference>
<dbReference type="RefSeq" id="WP_110266599.1">
    <property type="nucleotide sequence ID" value="NZ_CAKZQT010000005.1"/>
</dbReference>
<dbReference type="Proteomes" id="UP000248330">
    <property type="component" value="Unassembled WGS sequence"/>
</dbReference>
<protein>
    <submittedName>
        <fullName evidence="1">Uncharacterized protein (DUF1501 family)</fullName>
    </submittedName>
</protein>
<dbReference type="PANTHER" id="PTHR43737:SF1">
    <property type="entry name" value="DUF1501 DOMAIN-CONTAINING PROTEIN"/>
    <property type="match status" value="1"/>
</dbReference>
<sequence>MATKTLIVIFQRGGMDGLNALVPHADGHYYDLRPAIAVGEPGSADGALDLDGYFGLHPALAPLKPLYDGGWLAAVHATGGPDLDRSHFSAQAGMEIASGGAIGGWVGRHLLATAGAGRSGRRIRAISIGTALDQALAGSPDSAAVASSADFRIRSREPELWEAALPLLHAGIADGYVAQGERVFSVLDAFRELRPHEIEPAADASYPAGAFGRAMLQAAQYIKSGLGIEAIGINLGGWDHHANEGNALPPKLQELAQGMAALRTDLAERFDDVVVVTMSEFGRRAAENAAQGTDHGSGNAMFILGGRVNGGRVIADWPGLQSAALDDGALRITTDYRNVLGEILSQGFGNPDVGSVFPGVRAASALALIRG</sequence>
<comment type="caution">
    <text evidence="1">The sequence shown here is derived from an EMBL/GenBank/DDBJ whole genome shotgun (WGS) entry which is preliminary data.</text>
</comment>
<dbReference type="EMBL" id="QICN01000012">
    <property type="protein sequence ID" value="PXV64596.1"/>
    <property type="molecule type" value="Genomic_DNA"/>
</dbReference>
<dbReference type="AlphaFoldDB" id="A0A318E7H4"/>
<reference evidence="1 2" key="1">
    <citation type="submission" date="2018-04" db="EMBL/GenBank/DDBJ databases">
        <title>Genomic Encyclopedia of Type Strains, Phase IV (KMG-IV): sequencing the most valuable type-strain genomes for metagenomic binning, comparative biology and taxonomic classification.</title>
        <authorList>
            <person name="Goeker M."/>
        </authorList>
    </citation>
    <scope>NUCLEOTIDE SEQUENCE [LARGE SCALE GENOMIC DNA]</scope>
    <source>
        <strain evidence="1 2">DSM 104150</strain>
    </source>
</reference>
<organism evidence="1 2">
    <name type="scientific">Sinimarinibacterium flocculans</name>
    <dbReference type="NCBI Taxonomy" id="985250"/>
    <lineage>
        <taxon>Bacteria</taxon>
        <taxon>Pseudomonadati</taxon>
        <taxon>Pseudomonadota</taxon>
        <taxon>Gammaproteobacteria</taxon>
        <taxon>Nevskiales</taxon>
        <taxon>Nevskiaceae</taxon>
        <taxon>Sinimarinibacterium</taxon>
    </lineage>
</organism>
<dbReference type="Pfam" id="PF07394">
    <property type="entry name" value="DUF1501"/>
    <property type="match status" value="1"/>
</dbReference>